<comment type="caution">
    <text evidence="1">The sequence shown here is derived from an EMBL/GenBank/DDBJ whole genome shotgun (WGS) entry which is preliminary data.</text>
</comment>
<dbReference type="Gene3D" id="3.20.20.140">
    <property type="entry name" value="Metal-dependent hydrolases"/>
    <property type="match status" value="1"/>
</dbReference>
<dbReference type="GO" id="GO:0070573">
    <property type="term" value="F:metallodipeptidase activity"/>
    <property type="evidence" value="ECO:0007669"/>
    <property type="project" value="InterPro"/>
</dbReference>
<dbReference type="AlphaFoldDB" id="A0A6L9GB31"/>
<gene>
    <name evidence="1" type="ORF">GT020_19085</name>
</gene>
<dbReference type="SUPFAM" id="SSF51556">
    <property type="entry name" value="Metallo-dependent hydrolases"/>
    <property type="match status" value="1"/>
</dbReference>
<proteinExistence type="predicted"/>
<protein>
    <submittedName>
        <fullName evidence="1">Peptidase M19</fullName>
    </submittedName>
</protein>
<accession>A0A6L9GB31</accession>
<name>A0A6L9GB31_9MICC</name>
<dbReference type="GO" id="GO:0006508">
    <property type="term" value="P:proteolysis"/>
    <property type="evidence" value="ECO:0007669"/>
    <property type="project" value="InterPro"/>
</dbReference>
<dbReference type="InterPro" id="IPR032466">
    <property type="entry name" value="Metal_Hydrolase"/>
</dbReference>
<feature type="non-terminal residue" evidence="1">
    <location>
        <position position="109"/>
    </location>
</feature>
<dbReference type="EMBL" id="WYDN01000247">
    <property type="protein sequence ID" value="NAZ18133.1"/>
    <property type="molecule type" value="Genomic_DNA"/>
</dbReference>
<evidence type="ECO:0000313" key="2">
    <source>
        <dbReference type="Proteomes" id="UP000477543"/>
    </source>
</evidence>
<feature type="non-terminal residue" evidence="1">
    <location>
        <position position="1"/>
    </location>
</feature>
<dbReference type="InterPro" id="IPR008257">
    <property type="entry name" value="Pept_M19"/>
</dbReference>
<organism evidence="1 2">
    <name type="scientific">Glutamicibacter soli</name>
    <dbReference type="NCBI Taxonomy" id="453836"/>
    <lineage>
        <taxon>Bacteria</taxon>
        <taxon>Bacillati</taxon>
        <taxon>Actinomycetota</taxon>
        <taxon>Actinomycetes</taxon>
        <taxon>Micrococcales</taxon>
        <taxon>Micrococcaceae</taxon>
        <taxon>Glutamicibacter</taxon>
    </lineage>
</organism>
<reference evidence="1 2" key="1">
    <citation type="submission" date="2020-01" db="EMBL/GenBank/DDBJ databases">
        <title>Glutamicibacter soli M275.</title>
        <authorList>
            <person name="Meng X."/>
        </authorList>
    </citation>
    <scope>NUCLEOTIDE SEQUENCE [LARGE SCALE GENOMIC DNA]</scope>
    <source>
        <strain evidence="1 2">M275</strain>
    </source>
</reference>
<dbReference type="Pfam" id="PF01244">
    <property type="entry name" value="Peptidase_M19"/>
    <property type="match status" value="1"/>
</dbReference>
<dbReference type="PROSITE" id="PS51365">
    <property type="entry name" value="RENAL_DIPEPTIDASE_2"/>
    <property type="match status" value="1"/>
</dbReference>
<evidence type="ECO:0000313" key="1">
    <source>
        <dbReference type="EMBL" id="NAZ18133.1"/>
    </source>
</evidence>
<dbReference type="Proteomes" id="UP000477543">
    <property type="component" value="Unassembled WGS sequence"/>
</dbReference>
<sequence>FIGQLRPVRSWFSLKERALVQAEALRDMAEAAPDRLTLILTRADLQAVLEARISGQPVLGAILGSEGGHPLEGDITNLDQLFDAGFRLMGLTHFFDNELGGSLHGQGDL</sequence>